<dbReference type="Pfam" id="PF12848">
    <property type="entry name" value="ABC_tran_Xtn"/>
    <property type="match status" value="1"/>
</dbReference>
<evidence type="ECO:0000256" key="3">
    <source>
        <dbReference type="SAM" id="Coils"/>
    </source>
</evidence>
<feature type="domain" description="ABC transporter" evidence="5">
    <location>
        <begin position="4"/>
        <end position="260"/>
    </location>
</feature>
<protein>
    <submittedName>
        <fullName evidence="6">Putative ABC transporter ATP-binding protein</fullName>
    </submittedName>
</protein>
<dbReference type="InterPro" id="IPR003593">
    <property type="entry name" value="AAA+_ATPase"/>
</dbReference>
<dbReference type="InterPro" id="IPR032781">
    <property type="entry name" value="ABC_tran_Xtn"/>
</dbReference>
<dbReference type="GO" id="GO:0003677">
    <property type="term" value="F:DNA binding"/>
    <property type="evidence" value="ECO:0007669"/>
    <property type="project" value="InterPro"/>
</dbReference>
<dbReference type="InterPro" id="IPR027417">
    <property type="entry name" value="P-loop_NTPase"/>
</dbReference>
<dbReference type="AlphaFoldDB" id="A0A517TFE4"/>
<reference evidence="6 7" key="1">
    <citation type="submission" date="2019-02" db="EMBL/GenBank/DDBJ databases">
        <title>Deep-cultivation of Planctomycetes and their phenomic and genomic characterization uncovers novel biology.</title>
        <authorList>
            <person name="Wiegand S."/>
            <person name="Jogler M."/>
            <person name="Boedeker C."/>
            <person name="Pinto D."/>
            <person name="Vollmers J."/>
            <person name="Rivas-Marin E."/>
            <person name="Kohn T."/>
            <person name="Peeters S.H."/>
            <person name="Heuer A."/>
            <person name="Rast P."/>
            <person name="Oberbeckmann S."/>
            <person name="Bunk B."/>
            <person name="Jeske O."/>
            <person name="Meyerdierks A."/>
            <person name="Storesund J.E."/>
            <person name="Kallscheuer N."/>
            <person name="Luecker S."/>
            <person name="Lage O.M."/>
            <person name="Pohl T."/>
            <person name="Merkel B.J."/>
            <person name="Hornburger P."/>
            <person name="Mueller R.-W."/>
            <person name="Bruemmer F."/>
            <person name="Labrenz M."/>
            <person name="Spormann A.M."/>
            <person name="Op den Camp H."/>
            <person name="Overmann J."/>
            <person name="Amann R."/>
            <person name="Jetten M.S.M."/>
            <person name="Mascher T."/>
            <person name="Medema M.H."/>
            <person name="Devos D.P."/>
            <person name="Kaster A.-K."/>
            <person name="Ovreas L."/>
            <person name="Rohde M."/>
            <person name="Galperin M.Y."/>
            <person name="Jogler C."/>
        </authorList>
    </citation>
    <scope>NUCLEOTIDE SEQUENCE [LARGE SCALE GENOMIC DNA]</scope>
    <source>
        <strain evidence="6 7">V22</strain>
    </source>
</reference>
<organism evidence="6 7">
    <name type="scientific">Calycomorphotria hydatis</name>
    <dbReference type="NCBI Taxonomy" id="2528027"/>
    <lineage>
        <taxon>Bacteria</taxon>
        <taxon>Pseudomonadati</taxon>
        <taxon>Planctomycetota</taxon>
        <taxon>Planctomycetia</taxon>
        <taxon>Planctomycetales</taxon>
        <taxon>Planctomycetaceae</taxon>
        <taxon>Calycomorphotria</taxon>
    </lineage>
</organism>
<dbReference type="InterPro" id="IPR017871">
    <property type="entry name" value="ABC_transporter-like_CS"/>
</dbReference>
<dbReference type="FunFam" id="3.40.50.300:FF:000011">
    <property type="entry name" value="Putative ABC transporter ATP-binding component"/>
    <property type="match status" value="1"/>
</dbReference>
<dbReference type="Gene3D" id="1.10.287.380">
    <property type="entry name" value="Valyl-tRNA synthetase, C-terminal domain"/>
    <property type="match status" value="1"/>
</dbReference>
<dbReference type="Gene3D" id="3.40.50.300">
    <property type="entry name" value="P-loop containing nucleotide triphosphate hydrolases"/>
    <property type="match status" value="2"/>
</dbReference>
<dbReference type="RefSeq" id="WP_145266749.1">
    <property type="nucleotide sequence ID" value="NZ_CP036316.1"/>
</dbReference>
<keyword evidence="7" id="KW-1185">Reference proteome</keyword>
<dbReference type="Pfam" id="PF16326">
    <property type="entry name" value="ABC_tran_CTD"/>
    <property type="match status" value="1"/>
</dbReference>
<dbReference type="NCBIfam" id="NF000355">
    <property type="entry name" value="ribo_prot_ABC_F"/>
    <property type="match status" value="1"/>
</dbReference>
<dbReference type="GO" id="GO:0005524">
    <property type="term" value="F:ATP binding"/>
    <property type="evidence" value="ECO:0007669"/>
    <property type="project" value="UniProtKB-KW"/>
</dbReference>
<dbReference type="CDD" id="cd03221">
    <property type="entry name" value="ABCF_EF-3"/>
    <property type="match status" value="2"/>
</dbReference>
<dbReference type="SUPFAM" id="SSF52540">
    <property type="entry name" value="P-loop containing nucleoside triphosphate hydrolases"/>
    <property type="match status" value="2"/>
</dbReference>
<feature type="region of interest" description="Disordered" evidence="4">
    <location>
        <begin position="536"/>
        <end position="567"/>
    </location>
</feature>
<dbReference type="SMART" id="SM00382">
    <property type="entry name" value="AAA"/>
    <property type="match status" value="2"/>
</dbReference>
<evidence type="ECO:0000313" key="6">
    <source>
        <dbReference type="EMBL" id="QDT67082.1"/>
    </source>
</evidence>
<evidence type="ECO:0000259" key="5">
    <source>
        <dbReference type="PROSITE" id="PS50893"/>
    </source>
</evidence>
<evidence type="ECO:0000256" key="2">
    <source>
        <dbReference type="ARBA" id="ARBA00022840"/>
    </source>
</evidence>
<dbReference type="InterPro" id="IPR037118">
    <property type="entry name" value="Val-tRNA_synth_C_sf"/>
</dbReference>
<dbReference type="GO" id="GO:0016887">
    <property type="term" value="F:ATP hydrolysis activity"/>
    <property type="evidence" value="ECO:0007669"/>
    <property type="project" value="InterPro"/>
</dbReference>
<gene>
    <name evidence="6" type="ORF">V22_43550</name>
</gene>
<dbReference type="InterPro" id="IPR051309">
    <property type="entry name" value="ABCF_ATPase"/>
</dbReference>
<dbReference type="OrthoDB" id="9760950at2"/>
<feature type="domain" description="ABC transporter" evidence="5">
    <location>
        <begin position="326"/>
        <end position="540"/>
    </location>
</feature>
<sequence length="634" mass="72138">MIYLAVRNLVRQFDRSPVFQDVTFDVKAGDRIGLVGQNGTGKSTLLRCIIGEDHQDSGEVTSPKGVTVAMLEQEPDFDDERTLREEARAGLQHLYDLQHEAEEIAHKMAEVTDPAEQEKLHDRYDHLQEELLRKDAYNVDYRIDEVLHGLGFADEDYDRPIASFSGGQQNRILLGRMLLRAPDVMLLDEPTNHLDIESTEWLENFLTKENQSFILVSHDRYFLDRVCNRTIELHKSKATLYKGNFTAYRQQREEQAKLIERAVGKQQDFIEKTQRFIDKNKYGLKSKQAQDRVKKLERMEEVESIDDFEEVQMRFGDASRTGDLVIEAKGLTKGYDGETLFEDLSFRIHRGERFGLVGPNGCGKSTLLKAILDVEPADAGSVRIGANVEIGYYDQQLSSVSPEDVAMDAVRPPKGLDFSPGQCRSMLARFGVKSELHMEKIGTMSGGEKSRVALAKLAALSINVMVLDEPTNHLDLWARDSLEKALKQFNGTLLFVSHDRYFLDQIADHVIVWDHGTWRLHEGNYSDYVAFRDSVQNNKQPTTKKSPEKKPAKETANNQSKTKTRKFPFRKVSEIEADIASHEELIESLEADMVQPEVLADPKRAKTVQDEYSQAKANLAQLMEHWEEAAELDA</sequence>
<name>A0A517TFE4_9PLAN</name>
<dbReference type="PROSITE" id="PS00211">
    <property type="entry name" value="ABC_TRANSPORTER_1"/>
    <property type="match status" value="2"/>
</dbReference>
<dbReference type="KEGG" id="chya:V22_43550"/>
<dbReference type="InterPro" id="IPR003439">
    <property type="entry name" value="ABC_transporter-like_ATP-bd"/>
</dbReference>
<feature type="coiled-coil region" evidence="3">
    <location>
        <begin position="572"/>
        <end position="625"/>
    </location>
</feature>
<dbReference type="PANTHER" id="PTHR42855">
    <property type="entry name" value="ABC TRANSPORTER ATP-BINDING SUBUNIT"/>
    <property type="match status" value="1"/>
</dbReference>
<keyword evidence="1" id="KW-0547">Nucleotide-binding</keyword>
<keyword evidence="2 6" id="KW-0067">ATP-binding</keyword>
<dbReference type="Pfam" id="PF00005">
    <property type="entry name" value="ABC_tran"/>
    <property type="match status" value="2"/>
</dbReference>
<keyword evidence="3" id="KW-0175">Coiled coil</keyword>
<dbReference type="PROSITE" id="PS50893">
    <property type="entry name" value="ABC_TRANSPORTER_2"/>
    <property type="match status" value="2"/>
</dbReference>
<dbReference type="PANTHER" id="PTHR42855:SF2">
    <property type="entry name" value="DRUG RESISTANCE ABC TRANSPORTER,ATP-BINDING PROTEIN"/>
    <property type="match status" value="1"/>
</dbReference>
<evidence type="ECO:0000256" key="1">
    <source>
        <dbReference type="ARBA" id="ARBA00022741"/>
    </source>
</evidence>
<proteinExistence type="predicted"/>
<accession>A0A517TFE4</accession>
<evidence type="ECO:0000256" key="4">
    <source>
        <dbReference type="SAM" id="MobiDB-lite"/>
    </source>
</evidence>
<evidence type="ECO:0000313" key="7">
    <source>
        <dbReference type="Proteomes" id="UP000319976"/>
    </source>
</evidence>
<dbReference type="InterPro" id="IPR032524">
    <property type="entry name" value="ABC_tran_C"/>
</dbReference>
<dbReference type="Proteomes" id="UP000319976">
    <property type="component" value="Chromosome"/>
</dbReference>
<dbReference type="EMBL" id="CP036316">
    <property type="protein sequence ID" value="QDT67082.1"/>
    <property type="molecule type" value="Genomic_DNA"/>
</dbReference>